<proteinExistence type="predicted"/>
<organism evidence="2 3">
    <name type="scientific">Schizophyllum amplum</name>
    <dbReference type="NCBI Taxonomy" id="97359"/>
    <lineage>
        <taxon>Eukaryota</taxon>
        <taxon>Fungi</taxon>
        <taxon>Dikarya</taxon>
        <taxon>Basidiomycota</taxon>
        <taxon>Agaricomycotina</taxon>
        <taxon>Agaricomycetes</taxon>
        <taxon>Agaricomycetidae</taxon>
        <taxon>Agaricales</taxon>
        <taxon>Schizophyllaceae</taxon>
        <taxon>Schizophyllum</taxon>
    </lineage>
</organism>
<gene>
    <name evidence="2" type="ORF">BD626DRAFT_4084</name>
</gene>
<evidence type="ECO:0000256" key="1">
    <source>
        <dbReference type="SAM" id="MobiDB-lite"/>
    </source>
</evidence>
<evidence type="ECO:0000313" key="3">
    <source>
        <dbReference type="Proteomes" id="UP000320762"/>
    </source>
</evidence>
<dbReference type="AlphaFoldDB" id="A0A550CW41"/>
<feature type="region of interest" description="Disordered" evidence="1">
    <location>
        <begin position="15"/>
        <end position="34"/>
    </location>
</feature>
<protein>
    <submittedName>
        <fullName evidence="2">Uncharacterized protein</fullName>
    </submittedName>
</protein>
<reference evidence="2 3" key="1">
    <citation type="journal article" date="2019" name="New Phytol.">
        <title>Comparative genomics reveals unique wood-decay strategies and fruiting body development in the Schizophyllaceae.</title>
        <authorList>
            <person name="Almasi E."/>
            <person name="Sahu N."/>
            <person name="Krizsan K."/>
            <person name="Balint B."/>
            <person name="Kovacs G.M."/>
            <person name="Kiss B."/>
            <person name="Cseklye J."/>
            <person name="Drula E."/>
            <person name="Henrissat B."/>
            <person name="Nagy I."/>
            <person name="Chovatia M."/>
            <person name="Adam C."/>
            <person name="LaButti K."/>
            <person name="Lipzen A."/>
            <person name="Riley R."/>
            <person name="Grigoriev I.V."/>
            <person name="Nagy L.G."/>
        </authorList>
    </citation>
    <scope>NUCLEOTIDE SEQUENCE [LARGE SCALE GENOMIC DNA]</scope>
    <source>
        <strain evidence="2 3">NL-1724</strain>
    </source>
</reference>
<comment type="caution">
    <text evidence="2">The sequence shown here is derived from an EMBL/GenBank/DDBJ whole genome shotgun (WGS) entry which is preliminary data.</text>
</comment>
<dbReference type="Proteomes" id="UP000320762">
    <property type="component" value="Unassembled WGS sequence"/>
</dbReference>
<evidence type="ECO:0000313" key="2">
    <source>
        <dbReference type="EMBL" id="TRM69016.1"/>
    </source>
</evidence>
<keyword evidence="3" id="KW-1185">Reference proteome</keyword>
<accession>A0A550CW41</accession>
<dbReference type="EMBL" id="VDMD01000001">
    <property type="protein sequence ID" value="TRM69016.1"/>
    <property type="molecule type" value="Genomic_DNA"/>
</dbReference>
<name>A0A550CW41_9AGAR</name>
<sequence length="210" mass="22995">MSWLAGATAAAESIITAPRRSMGEESEPISPMPPLSIRHAREVWPSHHRFVLQIRGRDLAHTVIDHPTIAHSSRTVLWPKAPLSTRTLSQKPFLIAQFVNNDARHVVNVSKGTSAARTVYTRICKSGQRRSSYYPLPECTLSPAPMPSPEQQFVKLDDLVVLSPSPSPALLPPYPAHLPLGSTKKNGAAQRTTILPSTSRIGQYTMVLAP</sequence>